<dbReference type="Proteomes" id="UP001282474">
    <property type="component" value="Unassembled WGS sequence"/>
</dbReference>
<accession>A0ABU4MQL1</accession>
<organism evidence="2 3">
    <name type="scientific">Streptomyces caniscabiei</name>
    <dbReference type="NCBI Taxonomy" id="2746961"/>
    <lineage>
        <taxon>Bacteria</taxon>
        <taxon>Bacillati</taxon>
        <taxon>Actinomycetota</taxon>
        <taxon>Actinomycetes</taxon>
        <taxon>Kitasatosporales</taxon>
        <taxon>Streptomycetaceae</taxon>
        <taxon>Streptomyces</taxon>
    </lineage>
</organism>
<reference evidence="2 3" key="1">
    <citation type="journal article" date="2023" name="Microb. Genom.">
        <title>Mesoterricola silvestris gen. nov., sp. nov., Mesoterricola sediminis sp. nov., Geothrix oryzae sp. nov., Geothrix edaphica sp. nov., Geothrix rubra sp. nov., and Geothrix limicola sp. nov., six novel members of Acidobacteriota isolated from soils.</title>
        <authorList>
            <person name="Weisberg A.J."/>
            <person name="Pearce E."/>
            <person name="Kramer C.G."/>
            <person name="Chang J.H."/>
            <person name="Clarke C.R."/>
        </authorList>
    </citation>
    <scope>NUCLEOTIDE SEQUENCE [LARGE SCALE GENOMIC DNA]</scope>
    <source>
        <strain evidence="2 3">NE20-4-1</strain>
    </source>
</reference>
<protein>
    <submittedName>
        <fullName evidence="2">Uncharacterized protein</fullName>
    </submittedName>
</protein>
<sequence>MGHATDQRAAQPTPRTEPLPSAAQAALARLQRALRQQAPQ</sequence>
<evidence type="ECO:0000313" key="2">
    <source>
        <dbReference type="EMBL" id="MDX3039431.1"/>
    </source>
</evidence>
<keyword evidence="3" id="KW-1185">Reference proteome</keyword>
<evidence type="ECO:0000256" key="1">
    <source>
        <dbReference type="SAM" id="MobiDB-lite"/>
    </source>
</evidence>
<dbReference type="RefSeq" id="WP_272879306.1">
    <property type="nucleotide sequence ID" value="NZ_JABXWJ010000013.1"/>
</dbReference>
<feature type="region of interest" description="Disordered" evidence="1">
    <location>
        <begin position="1"/>
        <end position="24"/>
    </location>
</feature>
<name>A0ABU4MQL1_9ACTN</name>
<dbReference type="EMBL" id="JARAWJ010000014">
    <property type="protein sequence ID" value="MDX3039431.1"/>
    <property type="molecule type" value="Genomic_DNA"/>
</dbReference>
<gene>
    <name evidence="2" type="ORF">PV383_19935</name>
</gene>
<evidence type="ECO:0000313" key="3">
    <source>
        <dbReference type="Proteomes" id="UP001282474"/>
    </source>
</evidence>
<comment type="caution">
    <text evidence="2">The sequence shown here is derived from an EMBL/GenBank/DDBJ whole genome shotgun (WGS) entry which is preliminary data.</text>
</comment>
<proteinExistence type="predicted"/>